<keyword evidence="2" id="KW-0378">Hydrolase</keyword>
<dbReference type="EMBL" id="DYYI01000064">
    <property type="protein sequence ID" value="HJE19841.1"/>
    <property type="molecule type" value="Genomic_DNA"/>
</dbReference>
<reference evidence="2" key="2">
    <citation type="submission" date="2021-09" db="EMBL/GenBank/DDBJ databases">
        <authorList>
            <person name="Gilroy R."/>
        </authorList>
    </citation>
    <scope>NUCLEOTIDE SEQUENCE</scope>
    <source>
        <strain evidence="2">6019</strain>
    </source>
</reference>
<reference evidence="2" key="1">
    <citation type="journal article" date="2021" name="PeerJ">
        <title>Extensive microbial diversity within the chicken gut microbiome revealed by metagenomics and culture.</title>
        <authorList>
            <person name="Gilroy R."/>
            <person name="Ravi A."/>
            <person name="Getino M."/>
            <person name="Pursley I."/>
            <person name="Horton D.L."/>
            <person name="Alikhan N.F."/>
            <person name="Baker D."/>
            <person name="Gharbi K."/>
            <person name="Hall N."/>
            <person name="Watson M."/>
            <person name="Adriaenssens E.M."/>
            <person name="Foster-Nyarko E."/>
            <person name="Jarju S."/>
            <person name="Secka A."/>
            <person name="Antonio M."/>
            <person name="Oren A."/>
            <person name="Chaudhuri R.R."/>
            <person name="La Ragione R."/>
            <person name="Hildebrand F."/>
            <person name="Pallen M.J."/>
        </authorList>
    </citation>
    <scope>NUCLEOTIDE SEQUENCE</scope>
    <source>
        <strain evidence="2">6019</strain>
    </source>
</reference>
<proteinExistence type="predicted"/>
<protein>
    <submittedName>
        <fullName evidence="2">HNH endonuclease</fullName>
    </submittedName>
</protein>
<dbReference type="InterPro" id="IPR044925">
    <property type="entry name" value="His-Me_finger_sf"/>
</dbReference>
<gene>
    <name evidence="2" type="ORF">K8V35_05765</name>
</gene>
<evidence type="ECO:0000313" key="3">
    <source>
        <dbReference type="Proteomes" id="UP000763505"/>
    </source>
</evidence>
<accession>A0A921JBA4</accession>
<dbReference type="SUPFAM" id="SSF54060">
    <property type="entry name" value="His-Me finger endonucleases"/>
    <property type="match status" value="1"/>
</dbReference>
<name>A0A921JBA4_9STAP</name>
<dbReference type="Gene3D" id="1.10.10.60">
    <property type="entry name" value="Homeodomain-like"/>
    <property type="match status" value="1"/>
</dbReference>
<sequence>MKSRGSVRYTLKIGMDIHNVVGRKTNNEGYVLLKIPTHPFCMSNGYVLEHRVIFESIINRYLEGDVVVHHLNGIKDDNRFSNLSLMNRSEHTTLHHKGAERSEQARENNSIAQIKLNRVGVKHQNYKNIDEDVKKLFEQGVPVSIIADLTKVTKRTVYNRIKKLELKGNDK</sequence>
<dbReference type="Pfam" id="PF13392">
    <property type="entry name" value="HNH_3"/>
    <property type="match status" value="1"/>
</dbReference>
<dbReference type="AlphaFoldDB" id="A0A921JBA4"/>
<dbReference type="Proteomes" id="UP000763505">
    <property type="component" value="Unassembled WGS sequence"/>
</dbReference>
<comment type="caution">
    <text evidence="2">The sequence shown here is derived from an EMBL/GenBank/DDBJ whole genome shotgun (WGS) entry which is preliminary data.</text>
</comment>
<organism evidence="2 3">
    <name type="scientific">Aliicoccus persicus</name>
    <dbReference type="NCBI Taxonomy" id="930138"/>
    <lineage>
        <taxon>Bacteria</taxon>
        <taxon>Bacillati</taxon>
        <taxon>Bacillota</taxon>
        <taxon>Bacilli</taxon>
        <taxon>Bacillales</taxon>
        <taxon>Staphylococcaceae</taxon>
        <taxon>Aliicoccus</taxon>
    </lineage>
</organism>
<keyword evidence="2" id="KW-0255">Endonuclease</keyword>
<dbReference type="Gene3D" id="3.90.75.20">
    <property type="match status" value="1"/>
</dbReference>
<feature type="domain" description="HNH nuclease" evidence="1">
    <location>
        <begin position="50"/>
        <end position="91"/>
    </location>
</feature>
<keyword evidence="2" id="KW-0540">Nuclease</keyword>
<dbReference type="GO" id="GO:0004519">
    <property type="term" value="F:endonuclease activity"/>
    <property type="evidence" value="ECO:0007669"/>
    <property type="project" value="UniProtKB-KW"/>
</dbReference>
<dbReference type="InterPro" id="IPR003615">
    <property type="entry name" value="HNH_nuc"/>
</dbReference>
<evidence type="ECO:0000313" key="2">
    <source>
        <dbReference type="EMBL" id="HJE19841.1"/>
    </source>
</evidence>
<evidence type="ECO:0000259" key="1">
    <source>
        <dbReference type="Pfam" id="PF13392"/>
    </source>
</evidence>